<evidence type="ECO:0000313" key="2">
    <source>
        <dbReference type="Proteomes" id="UP000001542"/>
    </source>
</evidence>
<sequence>MISVTIMLAFSRMNYQWDDYFSTANSYIKVKSPNQLFSKTIDLNFYITQSTFSKLHNRAIYISYKDGPLILVESASIIDCSSSDNNKGGSIFFDGNSFILSKCCLLKSNMFGTNKDGTAAYTECKNSSQSKNNILLSNVFQNADQTDNSGSTLILQKGSILFNYLNFTENKCISSGLITMIGNDSAWINNTNIIENNDEGIAGVLENVGFYEFLLKDNVCAADDGDKLMFSLPSPEFYLLNYVVMDETHANVIVSTGNVYFGDGYICAGIAANGIISVGTAKFACPDPTPTVELPVENKCAFYVNKKADNTFDDRSGKHHVGLVALLGYSSMS</sequence>
<accession>A2FF83</accession>
<dbReference type="VEuPathDB" id="TrichDB:TVAGG3_1078430"/>
<dbReference type="VEuPathDB" id="TrichDB:TVAG_284200"/>
<protein>
    <submittedName>
        <fullName evidence="1">Uncharacterized protein</fullName>
    </submittedName>
</protein>
<name>A2FF83_TRIV3</name>
<dbReference type="RefSeq" id="XP_001309380.1">
    <property type="nucleotide sequence ID" value="XM_001309379.1"/>
</dbReference>
<proteinExistence type="predicted"/>
<dbReference type="Proteomes" id="UP000001542">
    <property type="component" value="Unassembled WGS sequence"/>
</dbReference>
<organism evidence="1 2">
    <name type="scientific">Trichomonas vaginalis (strain ATCC PRA-98 / G3)</name>
    <dbReference type="NCBI Taxonomy" id="412133"/>
    <lineage>
        <taxon>Eukaryota</taxon>
        <taxon>Metamonada</taxon>
        <taxon>Parabasalia</taxon>
        <taxon>Trichomonadida</taxon>
        <taxon>Trichomonadidae</taxon>
        <taxon>Trichomonas</taxon>
    </lineage>
</organism>
<dbReference type="KEGG" id="tva:4754222"/>
<reference evidence="1" key="2">
    <citation type="journal article" date="2007" name="Science">
        <title>Draft genome sequence of the sexually transmitted pathogen Trichomonas vaginalis.</title>
        <authorList>
            <person name="Carlton J.M."/>
            <person name="Hirt R.P."/>
            <person name="Silva J.C."/>
            <person name="Delcher A.L."/>
            <person name="Schatz M."/>
            <person name="Zhao Q."/>
            <person name="Wortman J.R."/>
            <person name="Bidwell S.L."/>
            <person name="Alsmark U.C.M."/>
            <person name="Besteiro S."/>
            <person name="Sicheritz-Ponten T."/>
            <person name="Noel C.J."/>
            <person name="Dacks J.B."/>
            <person name="Foster P.G."/>
            <person name="Simillion C."/>
            <person name="Van de Peer Y."/>
            <person name="Miranda-Saavedra D."/>
            <person name="Barton G.J."/>
            <person name="Westrop G.D."/>
            <person name="Mueller S."/>
            <person name="Dessi D."/>
            <person name="Fiori P.L."/>
            <person name="Ren Q."/>
            <person name="Paulsen I."/>
            <person name="Zhang H."/>
            <person name="Bastida-Corcuera F.D."/>
            <person name="Simoes-Barbosa A."/>
            <person name="Brown M.T."/>
            <person name="Hayes R.D."/>
            <person name="Mukherjee M."/>
            <person name="Okumura C.Y."/>
            <person name="Schneider R."/>
            <person name="Smith A.J."/>
            <person name="Vanacova S."/>
            <person name="Villalvazo M."/>
            <person name="Haas B.J."/>
            <person name="Pertea M."/>
            <person name="Feldblyum T.V."/>
            <person name="Utterback T.R."/>
            <person name="Shu C.L."/>
            <person name="Osoegawa K."/>
            <person name="de Jong P.J."/>
            <person name="Hrdy I."/>
            <person name="Horvathova L."/>
            <person name="Zubacova Z."/>
            <person name="Dolezal P."/>
            <person name="Malik S.B."/>
            <person name="Logsdon J.M. Jr."/>
            <person name="Henze K."/>
            <person name="Gupta A."/>
            <person name="Wang C.C."/>
            <person name="Dunne R.L."/>
            <person name="Upcroft J.A."/>
            <person name="Upcroft P."/>
            <person name="White O."/>
            <person name="Salzberg S.L."/>
            <person name="Tang P."/>
            <person name="Chiu C.-H."/>
            <person name="Lee Y.-S."/>
            <person name="Embley T.M."/>
            <person name="Coombs G.H."/>
            <person name="Mottram J.C."/>
            <person name="Tachezy J."/>
            <person name="Fraser-Liggett C.M."/>
            <person name="Johnson P.J."/>
        </authorList>
    </citation>
    <scope>NUCLEOTIDE SEQUENCE [LARGE SCALE GENOMIC DNA]</scope>
    <source>
        <strain evidence="1">G3</strain>
    </source>
</reference>
<keyword evidence="2" id="KW-1185">Reference proteome</keyword>
<gene>
    <name evidence="1" type="ORF">TVAG_284200</name>
</gene>
<dbReference type="AlphaFoldDB" id="A2FF83"/>
<dbReference type="EMBL" id="DS113758">
    <property type="protein sequence ID" value="EAX96450.1"/>
    <property type="molecule type" value="Genomic_DNA"/>
</dbReference>
<evidence type="ECO:0000313" key="1">
    <source>
        <dbReference type="EMBL" id="EAX96450.1"/>
    </source>
</evidence>
<dbReference type="InParanoid" id="A2FF83"/>
<reference evidence="1" key="1">
    <citation type="submission" date="2006-10" db="EMBL/GenBank/DDBJ databases">
        <authorList>
            <person name="Amadeo P."/>
            <person name="Zhao Q."/>
            <person name="Wortman J."/>
            <person name="Fraser-Liggett C."/>
            <person name="Carlton J."/>
        </authorList>
    </citation>
    <scope>NUCLEOTIDE SEQUENCE</scope>
    <source>
        <strain evidence="1">G3</strain>
    </source>
</reference>